<accession>A0A1E8FC51</accession>
<organism evidence="1 2">
    <name type="scientific">Alteromonas lipolytica</name>
    <dbReference type="NCBI Taxonomy" id="1856405"/>
    <lineage>
        <taxon>Bacteria</taxon>
        <taxon>Pseudomonadati</taxon>
        <taxon>Pseudomonadota</taxon>
        <taxon>Gammaproteobacteria</taxon>
        <taxon>Alteromonadales</taxon>
        <taxon>Alteromonadaceae</taxon>
        <taxon>Alteromonas/Salinimonas group</taxon>
        <taxon>Alteromonas</taxon>
    </lineage>
</organism>
<dbReference type="EMBL" id="MJIC01000015">
    <property type="protein sequence ID" value="OFI33083.1"/>
    <property type="molecule type" value="Genomic_DNA"/>
</dbReference>
<dbReference type="STRING" id="1856405.BFC17_02090"/>
<protein>
    <submittedName>
        <fullName evidence="1">TIGR02444 family protein</fullName>
    </submittedName>
</protein>
<reference evidence="1 2" key="1">
    <citation type="submission" date="2016-09" db="EMBL/GenBank/DDBJ databases">
        <title>Alteromonas lipolytica, a new species isolated from sea water.</title>
        <authorList>
            <person name="Wu Y.-H."/>
            <person name="Cheng H."/>
            <person name="Xu X.-W."/>
        </authorList>
    </citation>
    <scope>NUCLEOTIDE SEQUENCE [LARGE SCALE GENOMIC DNA]</scope>
    <source>
        <strain evidence="1 2">JW12</strain>
    </source>
</reference>
<name>A0A1E8FC51_9ALTE</name>
<dbReference type="Pfam" id="PF09523">
    <property type="entry name" value="DUF2390"/>
    <property type="match status" value="1"/>
</dbReference>
<evidence type="ECO:0000313" key="2">
    <source>
        <dbReference type="Proteomes" id="UP000176037"/>
    </source>
</evidence>
<evidence type="ECO:0000313" key="1">
    <source>
        <dbReference type="EMBL" id="OFI33083.1"/>
    </source>
</evidence>
<sequence length="156" mass="17595">MTSAPELTPALFWQHSLAVYAKPGVASACLTLQDDYQVNVNLLLFYQWCYCNQVRVRPSLNNALNTVISQTDAAIQAHREVRRKAKGTSNYEQLKQDELSLEAAQQAALVEAYHHRLPEPEGEREIEQLGIESLYHWLALPTTTETTTLINTVLKA</sequence>
<dbReference type="Proteomes" id="UP000176037">
    <property type="component" value="Unassembled WGS sequence"/>
</dbReference>
<keyword evidence="2" id="KW-1185">Reference proteome</keyword>
<gene>
    <name evidence="1" type="ORF">BFC17_02090</name>
</gene>
<dbReference type="AlphaFoldDB" id="A0A1E8FC51"/>
<proteinExistence type="predicted"/>
<dbReference type="InterPro" id="IPR012659">
    <property type="entry name" value="CHP02444"/>
</dbReference>
<comment type="caution">
    <text evidence="1">The sequence shown here is derived from an EMBL/GenBank/DDBJ whole genome shotgun (WGS) entry which is preliminary data.</text>
</comment>
<dbReference type="NCBIfam" id="TIGR02444">
    <property type="entry name" value="TIGR02444 family protein"/>
    <property type="match status" value="1"/>
</dbReference>
<dbReference type="RefSeq" id="WP_070177460.1">
    <property type="nucleotide sequence ID" value="NZ_BMJR01000002.1"/>
</dbReference>